<dbReference type="PANTHER" id="PTHR43266">
    <property type="entry name" value="MACROLIDE-EFFLUX PROTEIN"/>
    <property type="match status" value="1"/>
</dbReference>
<dbReference type="Proteomes" id="UP000612362">
    <property type="component" value="Unassembled WGS sequence"/>
</dbReference>
<feature type="transmembrane region" description="Helical" evidence="7">
    <location>
        <begin position="290"/>
        <end position="310"/>
    </location>
</feature>
<dbReference type="PROSITE" id="PS50850">
    <property type="entry name" value="MFS"/>
    <property type="match status" value="1"/>
</dbReference>
<evidence type="ECO:0000256" key="5">
    <source>
        <dbReference type="ARBA" id="ARBA00022989"/>
    </source>
</evidence>
<dbReference type="InterPro" id="IPR011701">
    <property type="entry name" value="MFS"/>
</dbReference>
<evidence type="ECO:0000256" key="1">
    <source>
        <dbReference type="ARBA" id="ARBA00004651"/>
    </source>
</evidence>
<organism evidence="9 10">
    <name type="scientific">Ktedonospora formicarum</name>
    <dbReference type="NCBI Taxonomy" id="2778364"/>
    <lineage>
        <taxon>Bacteria</taxon>
        <taxon>Bacillati</taxon>
        <taxon>Chloroflexota</taxon>
        <taxon>Ktedonobacteria</taxon>
        <taxon>Ktedonobacterales</taxon>
        <taxon>Ktedonobacteraceae</taxon>
        <taxon>Ktedonospora</taxon>
    </lineage>
</organism>
<evidence type="ECO:0000256" key="2">
    <source>
        <dbReference type="ARBA" id="ARBA00022448"/>
    </source>
</evidence>
<comment type="caution">
    <text evidence="9">The sequence shown here is derived from an EMBL/GenBank/DDBJ whole genome shotgun (WGS) entry which is preliminary data.</text>
</comment>
<dbReference type="Gene3D" id="1.20.1250.20">
    <property type="entry name" value="MFS general substrate transporter like domains"/>
    <property type="match status" value="1"/>
</dbReference>
<feature type="domain" description="Major facilitator superfamily (MFS) profile" evidence="8">
    <location>
        <begin position="1"/>
        <end position="404"/>
    </location>
</feature>
<dbReference type="GO" id="GO:0005886">
    <property type="term" value="C:plasma membrane"/>
    <property type="evidence" value="ECO:0007669"/>
    <property type="project" value="UniProtKB-SubCell"/>
</dbReference>
<name>A0A8J3HTH0_9CHLR</name>
<keyword evidence="2" id="KW-0813">Transport</keyword>
<evidence type="ECO:0000259" key="8">
    <source>
        <dbReference type="PROSITE" id="PS50850"/>
    </source>
</evidence>
<feature type="transmembrane region" description="Helical" evidence="7">
    <location>
        <begin position="47"/>
        <end position="67"/>
    </location>
</feature>
<dbReference type="EMBL" id="BNJF01000001">
    <property type="protein sequence ID" value="GHO43409.1"/>
    <property type="molecule type" value="Genomic_DNA"/>
</dbReference>
<evidence type="ECO:0000313" key="9">
    <source>
        <dbReference type="EMBL" id="GHO43409.1"/>
    </source>
</evidence>
<evidence type="ECO:0000256" key="4">
    <source>
        <dbReference type="ARBA" id="ARBA00022692"/>
    </source>
</evidence>
<feature type="transmembrane region" description="Helical" evidence="7">
    <location>
        <begin position="350"/>
        <end position="373"/>
    </location>
</feature>
<feature type="transmembrane region" description="Helical" evidence="7">
    <location>
        <begin position="262"/>
        <end position="281"/>
    </location>
</feature>
<dbReference type="SUPFAM" id="SSF103473">
    <property type="entry name" value="MFS general substrate transporter"/>
    <property type="match status" value="1"/>
</dbReference>
<feature type="transmembrane region" description="Helical" evidence="7">
    <location>
        <begin position="379"/>
        <end position="400"/>
    </location>
</feature>
<gene>
    <name evidence="9" type="ORF">KSX_15720</name>
</gene>
<keyword evidence="10" id="KW-1185">Reference proteome</keyword>
<dbReference type="GO" id="GO:0022857">
    <property type="term" value="F:transmembrane transporter activity"/>
    <property type="evidence" value="ECO:0007669"/>
    <property type="project" value="InterPro"/>
</dbReference>
<evidence type="ECO:0000256" key="3">
    <source>
        <dbReference type="ARBA" id="ARBA00022475"/>
    </source>
</evidence>
<dbReference type="Pfam" id="PF07690">
    <property type="entry name" value="MFS_1"/>
    <property type="match status" value="1"/>
</dbReference>
<evidence type="ECO:0000256" key="7">
    <source>
        <dbReference type="SAM" id="Phobius"/>
    </source>
</evidence>
<feature type="transmembrane region" description="Helical" evidence="7">
    <location>
        <begin position="225"/>
        <end position="250"/>
    </location>
</feature>
<dbReference type="RefSeq" id="WP_220192884.1">
    <property type="nucleotide sequence ID" value="NZ_BNJF01000001.1"/>
</dbReference>
<dbReference type="AlphaFoldDB" id="A0A8J3HTH0"/>
<feature type="transmembrane region" description="Helical" evidence="7">
    <location>
        <begin position="316"/>
        <end position="338"/>
    </location>
</feature>
<proteinExistence type="predicted"/>
<keyword evidence="4 7" id="KW-0812">Transmembrane</keyword>
<reference evidence="9" key="1">
    <citation type="submission" date="2020-10" db="EMBL/GenBank/DDBJ databases">
        <title>Taxonomic study of unclassified bacteria belonging to the class Ktedonobacteria.</title>
        <authorList>
            <person name="Yabe S."/>
            <person name="Wang C.M."/>
            <person name="Zheng Y."/>
            <person name="Sakai Y."/>
            <person name="Cavaletti L."/>
            <person name="Monciardini P."/>
            <person name="Donadio S."/>
        </authorList>
    </citation>
    <scope>NUCLEOTIDE SEQUENCE</scope>
    <source>
        <strain evidence="9">SOSP1-1</strain>
    </source>
</reference>
<dbReference type="InterPro" id="IPR020846">
    <property type="entry name" value="MFS_dom"/>
</dbReference>
<keyword evidence="6 7" id="KW-0472">Membrane</keyword>
<accession>A0A8J3HTH0</accession>
<feature type="transmembrane region" description="Helical" evidence="7">
    <location>
        <begin position="12"/>
        <end position="35"/>
    </location>
</feature>
<feature type="transmembrane region" description="Helical" evidence="7">
    <location>
        <begin position="175"/>
        <end position="193"/>
    </location>
</feature>
<dbReference type="CDD" id="cd06173">
    <property type="entry name" value="MFS_MefA_like"/>
    <property type="match status" value="1"/>
</dbReference>
<dbReference type="PANTHER" id="PTHR43266:SF7">
    <property type="entry name" value="TRANSPORTER, PUTATIVE-RELATED"/>
    <property type="match status" value="1"/>
</dbReference>
<dbReference type="InterPro" id="IPR036259">
    <property type="entry name" value="MFS_trans_sf"/>
</dbReference>
<comment type="subcellular location">
    <subcellularLocation>
        <location evidence="1">Cell membrane</location>
        <topology evidence="1">Multi-pass membrane protein</topology>
    </subcellularLocation>
</comment>
<sequence length="426" mass="45787">MFAVLKKRNYALLWVGQIVSLSGDWLLMLALPFYIYQMTGSVLQTGVMYMVEMLPRIILGSVAGVFVDRWDRRWTMVVSDLARALVLLMILLVHTQDLLWLIYAVTVLQTIISQFFTPASMALIPTLVEEKELVGANSLSSFSEALTRLIGPPLGGMLFAWLSITGVVIADSASFALSALMILFITLPARALGSQVRERITLGGAFKQVVSDWRDGMRIIRRDRIVIGILATVGIMMVGQGIINVLLVPLSENVLHRGSVTLGWIITAQGIGSLLGAMLVGQASKIVRPVVLAVVALVAAGSAIIFIVHYPDLRLALLMIGIVGVFIVGLFVTTQTLLQTSVEDGYRGRVFGAYETLLSIATFAGLIASTLLGDHVSTISLFDIAGILTLLAALAAAITLRNARLKVGDSDKGAVETGQAVAEVSH</sequence>
<keyword evidence="3" id="KW-1003">Cell membrane</keyword>
<evidence type="ECO:0000313" key="10">
    <source>
        <dbReference type="Proteomes" id="UP000612362"/>
    </source>
</evidence>
<protein>
    <submittedName>
        <fullName evidence="9">MFS transporter</fullName>
    </submittedName>
</protein>
<evidence type="ECO:0000256" key="6">
    <source>
        <dbReference type="ARBA" id="ARBA00023136"/>
    </source>
</evidence>
<keyword evidence="5 7" id="KW-1133">Transmembrane helix</keyword>